<dbReference type="PANTHER" id="PTHR13513">
    <property type="entry name" value="E3 UBIQUITIN-PROTEIN LIGASE UBR7"/>
    <property type="match status" value="1"/>
</dbReference>
<evidence type="ECO:0000313" key="2">
    <source>
        <dbReference type="Proteomes" id="UP000631114"/>
    </source>
</evidence>
<dbReference type="GO" id="GO:0008270">
    <property type="term" value="F:zinc ion binding"/>
    <property type="evidence" value="ECO:0007669"/>
    <property type="project" value="InterPro"/>
</dbReference>
<protein>
    <submittedName>
        <fullName evidence="1">Uncharacterized protein</fullName>
    </submittedName>
</protein>
<dbReference type="InterPro" id="IPR040204">
    <property type="entry name" value="UBR7"/>
</dbReference>
<gene>
    <name evidence="1" type="ORF">IFM89_003636</name>
</gene>
<dbReference type="OrthoDB" id="1718653at2759"/>
<evidence type="ECO:0000313" key="1">
    <source>
        <dbReference type="EMBL" id="KAF9623629.1"/>
    </source>
</evidence>
<organism evidence="1 2">
    <name type="scientific">Coptis chinensis</name>
    <dbReference type="NCBI Taxonomy" id="261450"/>
    <lineage>
        <taxon>Eukaryota</taxon>
        <taxon>Viridiplantae</taxon>
        <taxon>Streptophyta</taxon>
        <taxon>Embryophyta</taxon>
        <taxon>Tracheophyta</taxon>
        <taxon>Spermatophyta</taxon>
        <taxon>Magnoliopsida</taxon>
        <taxon>Ranunculales</taxon>
        <taxon>Ranunculaceae</taxon>
        <taxon>Coptidoideae</taxon>
        <taxon>Coptis</taxon>
    </lineage>
</organism>
<name>A0A835IU07_9MAGN</name>
<comment type="caution">
    <text evidence="1">The sequence shown here is derived from an EMBL/GenBank/DDBJ whole genome shotgun (WGS) entry which is preliminary data.</text>
</comment>
<accession>A0A835IU07</accession>
<proteinExistence type="predicted"/>
<dbReference type="GO" id="GO:0005737">
    <property type="term" value="C:cytoplasm"/>
    <property type="evidence" value="ECO:0007669"/>
    <property type="project" value="TreeGrafter"/>
</dbReference>
<dbReference type="GO" id="GO:0061630">
    <property type="term" value="F:ubiquitin protein ligase activity"/>
    <property type="evidence" value="ECO:0007669"/>
    <property type="project" value="InterPro"/>
</dbReference>
<reference evidence="1 2" key="1">
    <citation type="submission" date="2020-10" db="EMBL/GenBank/DDBJ databases">
        <title>The Coptis chinensis genome and diversification of protoberbering-type alkaloids.</title>
        <authorList>
            <person name="Wang B."/>
            <person name="Shu S."/>
            <person name="Song C."/>
            <person name="Liu Y."/>
        </authorList>
    </citation>
    <scope>NUCLEOTIDE SEQUENCE [LARGE SCALE GENOMIC DNA]</scope>
    <source>
        <strain evidence="1">HL-2020</strain>
        <tissue evidence="1">Leaf</tissue>
    </source>
</reference>
<dbReference type="Proteomes" id="UP000631114">
    <property type="component" value="Unassembled WGS sequence"/>
</dbReference>
<dbReference type="EMBL" id="JADFTS010000001">
    <property type="protein sequence ID" value="KAF9623629.1"/>
    <property type="molecule type" value="Genomic_DNA"/>
</dbReference>
<dbReference type="PANTHER" id="PTHR13513:SF9">
    <property type="entry name" value="E3 UBIQUITIN-PROTEIN LIGASE UBR7-RELATED"/>
    <property type="match status" value="1"/>
</dbReference>
<dbReference type="AlphaFoldDB" id="A0A835IU07"/>
<keyword evidence="2" id="KW-1185">Reference proteome</keyword>
<sequence length="124" mass="14433">MFLSKNWRELLCRCETCVEFYTCSGINFLIDEEDSIAEYEKMATQKRQEKLQQQEGVELDFLNKLSHVAKIEIVSGINDMKTELQSFMESADSSKTIMFTSVDVHKVFENLAKKRQRLLKVIPS</sequence>